<dbReference type="PANTHER" id="PTHR33473">
    <property type="entry name" value="ATP-DEPENDENT CLP PROTEASE ADAPTER PROTEIN CLPS1, CHLOROPLASTIC"/>
    <property type="match status" value="1"/>
</dbReference>
<evidence type="ECO:0000256" key="1">
    <source>
        <dbReference type="HAMAP-Rule" id="MF_00302"/>
    </source>
</evidence>
<dbReference type="SUPFAM" id="SSF54736">
    <property type="entry name" value="ClpS-like"/>
    <property type="match status" value="1"/>
</dbReference>
<accession>A0ABP9LXM4</accession>
<dbReference type="Gene3D" id="3.30.1390.10">
    <property type="match status" value="1"/>
</dbReference>
<dbReference type="InterPro" id="IPR022935">
    <property type="entry name" value="ClpS"/>
</dbReference>
<proteinExistence type="inferred from homology"/>
<dbReference type="InterPro" id="IPR003769">
    <property type="entry name" value="ClpS_core"/>
</dbReference>
<comment type="caution">
    <text evidence="3">The sequence shown here is derived from an EMBL/GenBank/DDBJ whole genome shotgun (WGS) entry which is preliminary data.</text>
</comment>
<name>A0ABP9LXM4_9BURK</name>
<comment type="function">
    <text evidence="1">Involved in the modulation of the specificity of the ClpAP-mediated ATP-dependent protein degradation.</text>
</comment>
<reference evidence="4" key="1">
    <citation type="journal article" date="2019" name="Int. J. Syst. Evol. Microbiol.">
        <title>The Global Catalogue of Microorganisms (GCM) 10K type strain sequencing project: providing services to taxonomists for standard genome sequencing and annotation.</title>
        <authorList>
            <consortium name="The Broad Institute Genomics Platform"/>
            <consortium name="The Broad Institute Genome Sequencing Center for Infectious Disease"/>
            <person name="Wu L."/>
            <person name="Ma J."/>
        </authorList>
    </citation>
    <scope>NUCLEOTIDE SEQUENCE [LARGE SCALE GENOMIC DNA]</scope>
    <source>
        <strain evidence="4">JCM 18423</strain>
    </source>
</reference>
<dbReference type="GO" id="GO:0008233">
    <property type="term" value="F:peptidase activity"/>
    <property type="evidence" value="ECO:0007669"/>
    <property type="project" value="UniProtKB-KW"/>
</dbReference>
<protein>
    <recommendedName>
        <fullName evidence="1">ATP-dependent Clp protease adapter protein ClpS</fullName>
    </recommendedName>
</protein>
<dbReference type="InterPro" id="IPR014719">
    <property type="entry name" value="Ribosomal_bL12_C/ClpS-like"/>
</dbReference>
<keyword evidence="4" id="KW-1185">Reference proteome</keyword>
<keyword evidence="3" id="KW-0645">Protease</keyword>
<dbReference type="RefSeq" id="WP_260649563.1">
    <property type="nucleotide sequence ID" value="NZ_BAABKD010000002.1"/>
</dbReference>
<dbReference type="Proteomes" id="UP001500227">
    <property type="component" value="Unassembled WGS sequence"/>
</dbReference>
<comment type="subunit">
    <text evidence="1">Binds to the N-terminal domain of the chaperone ClpA.</text>
</comment>
<gene>
    <name evidence="1 3" type="primary">clpS</name>
    <name evidence="3" type="ORF">GCM10023337_03840</name>
</gene>
<feature type="domain" description="Adaptor protein ClpS core" evidence="2">
    <location>
        <begin position="22"/>
        <end position="99"/>
    </location>
</feature>
<dbReference type="Pfam" id="PF02617">
    <property type="entry name" value="ClpS"/>
    <property type="match status" value="1"/>
</dbReference>
<dbReference type="EMBL" id="BAABKD010000002">
    <property type="protein sequence ID" value="GAA5085292.1"/>
    <property type="molecule type" value="Genomic_DNA"/>
</dbReference>
<evidence type="ECO:0000259" key="2">
    <source>
        <dbReference type="Pfam" id="PF02617"/>
    </source>
</evidence>
<dbReference type="HAMAP" id="MF_00302">
    <property type="entry name" value="ClpS"/>
    <property type="match status" value="1"/>
</dbReference>
<comment type="similarity">
    <text evidence="1">Belongs to the ClpS family.</text>
</comment>
<keyword evidence="3" id="KW-0378">Hydrolase</keyword>
<evidence type="ECO:0000313" key="4">
    <source>
        <dbReference type="Proteomes" id="UP001500227"/>
    </source>
</evidence>
<dbReference type="NCBIfam" id="NF000672">
    <property type="entry name" value="PRK00033.1-5"/>
    <property type="match status" value="1"/>
</dbReference>
<dbReference type="PANTHER" id="PTHR33473:SF19">
    <property type="entry name" value="ATP-DEPENDENT CLP PROTEASE ADAPTER PROTEIN CLPS"/>
    <property type="match status" value="1"/>
</dbReference>
<evidence type="ECO:0000313" key="3">
    <source>
        <dbReference type="EMBL" id="GAA5085292.1"/>
    </source>
</evidence>
<sequence length="106" mass="12063">MSTNTTIDKEKLKAELTVDMVPPPLYQVIMLNDDFTTMDFVVDVLMHVFRKSADEAERIMLTIHYQGRAVCGIYPKDIAATRIHQVHQLAQQAQHPLKCIMEPVPA</sequence>
<dbReference type="GO" id="GO:0006508">
    <property type="term" value="P:proteolysis"/>
    <property type="evidence" value="ECO:0007669"/>
    <property type="project" value="UniProtKB-KW"/>
</dbReference>
<organism evidence="3 4">
    <name type="scientific">Paenalcaligenes hermetiae</name>
    <dbReference type="NCBI Taxonomy" id="1157987"/>
    <lineage>
        <taxon>Bacteria</taxon>
        <taxon>Pseudomonadati</taxon>
        <taxon>Pseudomonadota</taxon>
        <taxon>Betaproteobacteria</taxon>
        <taxon>Burkholderiales</taxon>
        <taxon>Alcaligenaceae</taxon>
        <taxon>Paenalcaligenes</taxon>
    </lineage>
</organism>